<organism evidence="4">
    <name type="scientific">Actaea racemosa</name>
    <name type="common">Black cohosh</name>
    <name type="synonym">Cimicifuga racemosa</name>
    <dbReference type="NCBI Taxonomy" id="64040"/>
    <lineage>
        <taxon>Eukaryota</taxon>
        <taxon>Viridiplantae</taxon>
        <taxon>Streptophyta</taxon>
        <taxon>Embryophyta</taxon>
        <taxon>Tracheophyta</taxon>
        <taxon>Spermatophyta</taxon>
        <taxon>Magnoliopsida</taxon>
        <taxon>Ranunculales</taxon>
        <taxon>Ranunculaceae</taxon>
        <taxon>Ranunculoideae</taxon>
        <taxon>Cimicifugeae</taxon>
        <taxon>Actaea</taxon>
    </lineage>
</organism>
<evidence type="ECO:0000313" key="4">
    <source>
        <dbReference type="EMBL" id="ADD71922.1"/>
    </source>
</evidence>
<accession>D4NUX1</accession>
<evidence type="ECO:0000256" key="2">
    <source>
        <dbReference type="ARBA" id="ARBA00022679"/>
    </source>
</evidence>
<name>D4NUX1_ACTRA</name>
<sequence length="424" mass="47165">MEVVVSSREIIKPSSPTPNHLKKLNFSLNDQYSTHYVSVLLFYSAQGDVDRFKQTNTSDRLKKSLSEILTQFYPLAGRIINNECIDCNDDGLEYLEARVPCPLSQLLGCPKADELNQLIPFSQKLSAVQVSLFDCGGIAIGVTISHTAGDASSLTAFINSWAATAKGANEIVPPKFGFDYLFPPRDVPTVSFGGGAVDYTQLPRFVGKRFIFDSSKLAALKSACADVERPTRVEVVTAFIYKCFLNTIRSRSSKPSVLSMPINLRGRMNPPLPPHSFGNLAIRLTSQPWPAEKEPELNCLVKQLRETIRKVNGGFVEKLQADNAELLFEHWKDWKKGIELSLTGDLNVLMVLICCRFPFYEADFGWGKPAWATRVNLYPSVSLVDTKDGEGVEAWVTLAEGDMTRFCSEPDLLDFSIENPPIHE</sequence>
<comment type="similarity">
    <text evidence="1">Belongs to the plant acyltransferase family.</text>
</comment>
<dbReference type="PANTHER" id="PTHR31623:SF17">
    <property type="entry name" value="F21J9.9"/>
    <property type="match status" value="1"/>
</dbReference>
<gene>
    <name evidence="4" type="primary">ACT1</name>
</gene>
<protein>
    <submittedName>
        <fullName evidence="4">BAHD-type acyltransferase</fullName>
    </submittedName>
</protein>
<dbReference type="Pfam" id="PF02458">
    <property type="entry name" value="Transferase"/>
    <property type="match status" value="1"/>
</dbReference>
<dbReference type="PANTHER" id="PTHR31623">
    <property type="entry name" value="F21J9.9"/>
    <property type="match status" value="1"/>
</dbReference>
<dbReference type="InterPro" id="IPR023213">
    <property type="entry name" value="CAT-like_dom_sf"/>
</dbReference>
<dbReference type="Gene3D" id="3.30.559.10">
    <property type="entry name" value="Chloramphenicol acetyltransferase-like domain"/>
    <property type="match status" value="2"/>
</dbReference>
<dbReference type="EMBL" id="GU254281">
    <property type="protein sequence ID" value="ADD71922.1"/>
    <property type="molecule type" value="Genomic_DNA"/>
</dbReference>
<dbReference type="AlphaFoldDB" id="D4NUX1"/>
<evidence type="ECO:0000256" key="3">
    <source>
        <dbReference type="ARBA" id="ARBA00023315"/>
    </source>
</evidence>
<dbReference type="GO" id="GO:0016746">
    <property type="term" value="F:acyltransferase activity"/>
    <property type="evidence" value="ECO:0007669"/>
    <property type="project" value="UniProtKB-KW"/>
</dbReference>
<proteinExistence type="inferred from homology"/>
<keyword evidence="3 4" id="KW-0012">Acyltransferase</keyword>
<keyword evidence="2 4" id="KW-0808">Transferase</keyword>
<reference evidence="4" key="1">
    <citation type="journal article" date="2011" name="Plant Cell Rep.">
        <title>Gene identification in black cohosh (Actaea racemosa L.): expressed sequence tag profiling and genetic screening yields candidate genes for production of bioactive secondary metabolites.</title>
        <authorList>
            <person name="Spiering M.J."/>
            <person name="Urban L.A."/>
            <person name="Nuss D.L."/>
            <person name="Gopalan V."/>
            <person name="Stoltzfus A."/>
            <person name="Eisenstein E."/>
        </authorList>
    </citation>
    <scope>NUCLEOTIDE SEQUENCE</scope>
</reference>
<evidence type="ECO:0000256" key="1">
    <source>
        <dbReference type="ARBA" id="ARBA00009861"/>
    </source>
</evidence>